<evidence type="ECO:0000313" key="2">
    <source>
        <dbReference type="Proteomes" id="UP000676336"/>
    </source>
</evidence>
<sequence length="58" mass="6475">PAPKKKSSIGMKASAAEAGKYTREAGVLAYYEICELIQNNPNNRVFWHRDMSVPYVSS</sequence>
<dbReference type="SUPFAM" id="SSF54556">
    <property type="entry name" value="Chitinase insertion domain"/>
    <property type="match status" value="1"/>
</dbReference>
<accession>A0A8S3DM97</accession>
<gene>
    <name evidence="1" type="ORF">SMN809_LOCUS58271</name>
</gene>
<organism evidence="1 2">
    <name type="scientific">Rotaria magnacalcarata</name>
    <dbReference type="NCBI Taxonomy" id="392030"/>
    <lineage>
        <taxon>Eukaryota</taxon>
        <taxon>Metazoa</taxon>
        <taxon>Spiralia</taxon>
        <taxon>Gnathifera</taxon>
        <taxon>Rotifera</taxon>
        <taxon>Eurotatoria</taxon>
        <taxon>Bdelloidea</taxon>
        <taxon>Philodinida</taxon>
        <taxon>Philodinidae</taxon>
        <taxon>Rotaria</taxon>
    </lineage>
</organism>
<evidence type="ECO:0000313" key="1">
    <source>
        <dbReference type="EMBL" id="CAF5033840.1"/>
    </source>
</evidence>
<protein>
    <submittedName>
        <fullName evidence="1">Uncharacterized protein</fullName>
    </submittedName>
</protein>
<dbReference type="Proteomes" id="UP000676336">
    <property type="component" value="Unassembled WGS sequence"/>
</dbReference>
<name>A0A8S3DM97_9BILA</name>
<dbReference type="EMBL" id="CAJOBI010217787">
    <property type="protein sequence ID" value="CAF5033840.1"/>
    <property type="molecule type" value="Genomic_DNA"/>
</dbReference>
<dbReference type="InterPro" id="IPR029070">
    <property type="entry name" value="Chitinase_insertion_sf"/>
</dbReference>
<dbReference type="Gene3D" id="3.10.50.10">
    <property type="match status" value="1"/>
</dbReference>
<comment type="caution">
    <text evidence="1">The sequence shown here is derived from an EMBL/GenBank/DDBJ whole genome shotgun (WGS) entry which is preliminary data.</text>
</comment>
<feature type="non-terminal residue" evidence="1">
    <location>
        <position position="1"/>
    </location>
</feature>
<dbReference type="AlphaFoldDB" id="A0A8S3DM97"/>
<feature type="non-terminal residue" evidence="1">
    <location>
        <position position="58"/>
    </location>
</feature>
<reference evidence="1" key="1">
    <citation type="submission" date="2021-02" db="EMBL/GenBank/DDBJ databases">
        <authorList>
            <person name="Nowell W R."/>
        </authorList>
    </citation>
    <scope>NUCLEOTIDE SEQUENCE</scope>
</reference>
<proteinExistence type="predicted"/>